<keyword evidence="4" id="KW-0808">Transferase</keyword>
<evidence type="ECO:0000313" key="14">
    <source>
        <dbReference type="RefSeq" id="XP_055866549.1"/>
    </source>
</evidence>
<dbReference type="OMA" id="THRACET"/>
<evidence type="ECO:0000256" key="11">
    <source>
        <dbReference type="SAM" id="MobiDB-lite"/>
    </source>
</evidence>
<feature type="compositionally biased region" description="Polar residues" evidence="11">
    <location>
        <begin position="119"/>
        <end position="134"/>
    </location>
</feature>
<evidence type="ECO:0000313" key="17">
    <source>
        <dbReference type="RefSeq" id="XP_055866552.1"/>
    </source>
</evidence>
<proteinExistence type="inferred from homology"/>
<dbReference type="Pfam" id="PF02485">
    <property type="entry name" value="Branch"/>
    <property type="match status" value="1"/>
</dbReference>
<gene>
    <name evidence="14 15 16 17 18 19 20 21" type="primary">LOC106072292</name>
</gene>
<dbReference type="GeneID" id="106072292"/>
<dbReference type="InterPro" id="IPR003406">
    <property type="entry name" value="Glyco_trans_14"/>
</dbReference>
<evidence type="ECO:0000313" key="18">
    <source>
        <dbReference type="RefSeq" id="XP_055866553.1"/>
    </source>
</evidence>
<keyword evidence="13" id="KW-1185">Reference proteome</keyword>
<comment type="similarity">
    <text evidence="10">Belongs to the glycosyltransferase 14 family.</text>
</comment>
<evidence type="ECO:0000313" key="15">
    <source>
        <dbReference type="RefSeq" id="XP_055866550.1"/>
    </source>
</evidence>
<dbReference type="PANTHER" id="PTHR19297:SF185">
    <property type="entry name" value="BETA-1,3-GALACTOSYL-O-GLYCOSYL-GLYCOPROTEIN BETA-1,6-N-ACETYLGLUCOSAMINYLTRANSFERASE 3"/>
    <property type="match status" value="1"/>
</dbReference>
<evidence type="ECO:0000313" key="21">
    <source>
        <dbReference type="RefSeq" id="XP_055866557.1"/>
    </source>
</evidence>
<feature type="transmembrane region" description="Helical" evidence="12">
    <location>
        <begin position="20"/>
        <end position="37"/>
    </location>
</feature>
<keyword evidence="9" id="KW-0325">Glycoprotein</keyword>
<feature type="region of interest" description="Disordered" evidence="11">
    <location>
        <begin position="112"/>
        <end position="134"/>
    </location>
</feature>
<keyword evidence="6" id="KW-0735">Signal-anchor</keyword>
<dbReference type="OrthoDB" id="2019572at2759"/>
<sequence length="520" mass="59915">MMFRLQYKNCLTARCLLKKLKIFFYVQSVLLCIYVIYSGRGALSPSPSDYRNLRALPSSQEIDTRVKALDLIKFLSPSSLGENWHVSGIDVNRQLNGKDIRNIFNVLASADRPEEKRTPMNSGQEDQRRNSASASCSLRNIEKIQTMYKVSEVNCKQIFAGDQNATSYAITRNKKTKKQLLSNEFYLNLSENCEHFKTQRGYVTCPLHSDEENFPIAFSLLAYKDIEMVERLLRLIYRPQNYYCVHVDKKAEPGFLSAISAISQCFQNVFIAPERVDVQWGTFSVLEPEFVCMKELWRYKKWKYFINLTGQEFPLKTNWELVQILKAYRGANDIEGTVKRVKKSKWTSKPPFNLTAVKGSVHIAANRDFVDFILHNKRIKTILAWVNTSRIPDETLFATLNHNPQLGIRGTYRGVPETENSTSLVKPFLTRFKNWRGPPHDFPCAGHFYRGICILSTGDLPLLGSAKQMFANKFYLSEDSTVVSCLEELLFNRTRDETKGISQFNSNYYSQLGFVWNQVP</sequence>
<accession>A0A9W2YV02</accession>
<keyword evidence="3" id="KW-0328">Glycosyltransferase</keyword>
<evidence type="ECO:0000313" key="19">
    <source>
        <dbReference type="RefSeq" id="XP_055866555.1"/>
    </source>
</evidence>
<evidence type="ECO:0000256" key="5">
    <source>
        <dbReference type="ARBA" id="ARBA00022692"/>
    </source>
</evidence>
<evidence type="ECO:0000313" key="13">
    <source>
        <dbReference type="Proteomes" id="UP001165740"/>
    </source>
</evidence>
<evidence type="ECO:0000256" key="8">
    <source>
        <dbReference type="ARBA" id="ARBA00023136"/>
    </source>
</evidence>
<dbReference type="RefSeq" id="XP_055866550.1">
    <property type="nucleotide sequence ID" value="XM_056010575.1"/>
</dbReference>
<reference evidence="14 15" key="1">
    <citation type="submission" date="2025-04" db="UniProtKB">
        <authorList>
            <consortium name="RefSeq"/>
        </authorList>
    </citation>
    <scope>IDENTIFICATION</scope>
</reference>
<dbReference type="PANTHER" id="PTHR19297">
    <property type="entry name" value="GLYCOSYLTRANSFERASE 14 FAMILY MEMBER"/>
    <property type="match status" value="1"/>
</dbReference>
<keyword evidence="5 12" id="KW-0812">Transmembrane</keyword>
<dbReference type="AlphaFoldDB" id="A0A9W2YV02"/>
<keyword evidence="8 12" id="KW-0472">Membrane</keyword>
<dbReference type="Proteomes" id="UP001165740">
    <property type="component" value="Chromosome 14"/>
</dbReference>
<dbReference type="RefSeq" id="XP_055866556.1">
    <property type="nucleotide sequence ID" value="XM_056010581.1"/>
</dbReference>
<evidence type="ECO:0000256" key="10">
    <source>
        <dbReference type="ARBA" id="ARBA00038150"/>
    </source>
</evidence>
<evidence type="ECO:0000256" key="1">
    <source>
        <dbReference type="ARBA" id="ARBA00004606"/>
    </source>
</evidence>
<evidence type="ECO:0000313" key="20">
    <source>
        <dbReference type="RefSeq" id="XP_055866556.1"/>
    </source>
</evidence>
<keyword evidence="7 12" id="KW-1133">Transmembrane helix</keyword>
<organism evidence="13 18">
    <name type="scientific">Biomphalaria glabrata</name>
    <name type="common">Bloodfluke planorb</name>
    <name type="synonym">Freshwater snail</name>
    <dbReference type="NCBI Taxonomy" id="6526"/>
    <lineage>
        <taxon>Eukaryota</taxon>
        <taxon>Metazoa</taxon>
        <taxon>Spiralia</taxon>
        <taxon>Lophotrochozoa</taxon>
        <taxon>Mollusca</taxon>
        <taxon>Gastropoda</taxon>
        <taxon>Heterobranchia</taxon>
        <taxon>Euthyneura</taxon>
        <taxon>Panpulmonata</taxon>
        <taxon>Hygrophila</taxon>
        <taxon>Lymnaeoidea</taxon>
        <taxon>Planorbidae</taxon>
        <taxon>Biomphalaria</taxon>
    </lineage>
</organism>
<evidence type="ECO:0000256" key="6">
    <source>
        <dbReference type="ARBA" id="ARBA00022968"/>
    </source>
</evidence>
<dbReference type="GO" id="GO:0016020">
    <property type="term" value="C:membrane"/>
    <property type="evidence" value="ECO:0007669"/>
    <property type="project" value="UniProtKB-SubCell"/>
</dbReference>
<dbReference type="RefSeq" id="XP_055866553.1">
    <property type="nucleotide sequence ID" value="XM_056010578.1"/>
</dbReference>
<dbReference type="RefSeq" id="XP_055866551.1">
    <property type="nucleotide sequence ID" value="XM_056010576.1"/>
</dbReference>
<dbReference type="RefSeq" id="XP_055866549.1">
    <property type="nucleotide sequence ID" value="XM_056010574.1"/>
</dbReference>
<evidence type="ECO:0000313" key="16">
    <source>
        <dbReference type="RefSeq" id="XP_055866551.1"/>
    </source>
</evidence>
<comment type="subcellular location">
    <subcellularLocation>
        <location evidence="1">Membrane</location>
        <topology evidence="1">Single-pass type II membrane protein</topology>
    </subcellularLocation>
</comment>
<protein>
    <submittedName>
        <fullName evidence="14 15">Beta-1,3-galactosyl-O-glycosyl-glycoprotein beta-1,6-N-acetylglucosaminyltransferase 3-like</fullName>
    </submittedName>
</protein>
<evidence type="ECO:0000256" key="2">
    <source>
        <dbReference type="ARBA" id="ARBA00004922"/>
    </source>
</evidence>
<evidence type="ECO:0000256" key="4">
    <source>
        <dbReference type="ARBA" id="ARBA00022679"/>
    </source>
</evidence>
<dbReference type="RefSeq" id="XP_055866555.1">
    <property type="nucleotide sequence ID" value="XM_056010580.1"/>
</dbReference>
<name>A0A9W2YV02_BIOGL</name>
<dbReference type="RefSeq" id="XP_055866557.1">
    <property type="nucleotide sequence ID" value="XM_056010582.1"/>
</dbReference>
<evidence type="ECO:0000256" key="9">
    <source>
        <dbReference type="ARBA" id="ARBA00023180"/>
    </source>
</evidence>
<evidence type="ECO:0000256" key="12">
    <source>
        <dbReference type="SAM" id="Phobius"/>
    </source>
</evidence>
<evidence type="ECO:0000256" key="7">
    <source>
        <dbReference type="ARBA" id="ARBA00022989"/>
    </source>
</evidence>
<dbReference type="RefSeq" id="XP_055866552.1">
    <property type="nucleotide sequence ID" value="XM_056010577.1"/>
</dbReference>
<comment type="pathway">
    <text evidence="2">Protein modification; protein glycosylation.</text>
</comment>
<evidence type="ECO:0000256" key="3">
    <source>
        <dbReference type="ARBA" id="ARBA00022676"/>
    </source>
</evidence>
<dbReference type="GO" id="GO:0008375">
    <property type="term" value="F:acetylglucosaminyltransferase activity"/>
    <property type="evidence" value="ECO:0007669"/>
    <property type="project" value="TreeGrafter"/>
</dbReference>